<dbReference type="Pfam" id="PF13511">
    <property type="entry name" value="DUF4124"/>
    <property type="match status" value="1"/>
</dbReference>
<dbReference type="RefSeq" id="WP_011735081.1">
    <property type="nucleotide sequence ID" value="NC_008609.1"/>
</dbReference>
<feature type="compositionally biased region" description="Low complexity" evidence="1">
    <location>
        <begin position="55"/>
        <end position="67"/>
    </location>
</feature>
<proteinExistence type="predicted"/>
<evidence type="ECO:0000256" key="1">
    <source>
        <dbReference type="SAM" id="MobiDB-lite"/>
    </source>
</evidence>
<organism evidence="4 5">
    <name type="scientific">Pelobacter propionicus (strain DSM 2379 / NBRC 103807 / OttBd1)</name>
    <dbReference type="NCBI Taxonomy" id="338966"/>
    <lineage>
        <taxon>Bacteria</taxon>
        <taxon>Pseudomonadati</taxon>
        <taxon>Thermodesulfobacteriota</taxon>
        <taxon>Desulfuromonadia</taxon>
        <taxon>Desulfuromonadales</taxon>
        <taxon>Desulfuromonadaceae</taxon>
        <taxon>Pelobacter</taxon>
    </lineage>
</organism>
<evidence type="ECO:0000259" key="3">
    <source>
        <dbReference type="Pfam" id="PF13511"/>
    </source>
</evidence>
<dbReference type="STRING" id="338966.Ppro_1156"/>
<dbReference type="Proteomes" id="UP000006732">
    <property type="component" value="Chromosome"/>
</dbReference>
<evidence type="ECO:0000256" key="2">
    <source>
        <dbReference type="SAM" id="SignalP"/>
    </source>
</evidence>
<reference evidence="4 5" key="1">
    <citation type="submission" date="2006-10" db="EMBL/GenBank/DDBJ databases">
        <title>Complete sequence of chromosome of Pelobacter propionicus DSM 2379.</title>
        <authorList>
            <consortium name="US DOE Joint Genome Institute"/>
            <person name="Copeland A."/>
            <person name="Lucas S."/>
            <person name="Lapidus A."/>
            <person name="Barry K."/>
            <person name="Detter J.C."/>
            <person name="Glavina del Rio T."/>
            <person name="Hammon N."/>
            <person name="Israni S."/>
            <person name="Dalin E."/>
            <person name="Tice H."/>
            <person name="Pitluck S."/>
            <person name="Saunders E."/>
            <person name="Brettin T."/>
            <person name="Bruce D."/>
            <person name="Han C."/>
            <person name="Tapia R."/>
            <person name="Schmutz J."/>
            <person name="Larimer F."/>
            <person name="Land M."/>
            <person name="Hauser L."/>
            <person name="Kyrpides N."/>
            <person name="Kim E."/>
            <person name="Lovley D."/>
            <person name="Richardson P."/>
        </authorList>
    </citation>
    <scope>NUCLEOTIDE SEQUENCE [LARGE SCALE GENOMIC DNA]</scope>
    <source>
        <strain evidence="5">DSM 2379 / NBRC 103807 / OttBd1</strain>
    </source>
</reference>
<dbReference type="KEGG" id="ppd:Ppro_1156"/>
<dbReference type="AlphaFoldDB" id="A1AN59"/>
<evidence type="ECO:0000313" key="5">
    <source>
        <dbReference type="Proteomes" id="UP000006732"/>
    </source>
</evidence>
<keyword evidence="5" id="KW-1185">Reference proteome</keyword>
<dbReference type="eggNOG" id="ENOG502ZHC8">
    <property type="taxonomic scope" value="Bacteria"/>
</dbReference>
<keyword evidence="2" id="KW-0732">Signal</keyword>
<dbReference type="InterPro" id="IPR025392">
    <property type="entry name" value="DUF4124"/>
</dbReference>
<dbReference type="EMBL" id="CP000482">
    <property type="protein sequence ID" value="ABK98779.1"/>
    <property type="molecule type" value="Genomic_DNA"/>
</dbReference>
<evidence type="ECO:0000313" key="4">
    <source>
        <dbReference type="EMBL" id="ABK98779.1"/>
    </source>
</evidence>
<protein>
    <recommendedName>
        <fullName evidence="3">DUF4124 domain-containing protein</fullName>
    </recommendedName>
</protein>
<feature type="compositionally biased region" description="Low complexity" evidence="1">
    <location>
        <begin position="76"/>
        <end position="89"/>
    </location>
</feature>
<dbReference type="HOGENOM" id="CLU_123270_0_0_7"/>
<feature type="region of interest" description="Disordered" evidence="1">
    <location>
        <begin position="51"/>
        <end position="89"/>
    </location>
</feature>
<name>A1AN59_PELPD</name>
<feature type="domain" description="DUF4124" evidence="3">
    <location>
        <begin position="8"/>
        <end position="66"/>
    </location>
</feature>
<feature type="chain" id="PRO_5002631797" description="DUF4124 domain-containing protein" evidence="2">
    <location>
        <begin position="20"/>
        <end position="176"/>
    </location>
</feature>
<gene>
    <name evidence="4" type="ordered locus">Ppro_1156</name>
</gene>
<accession>A1AN59</accession>
<feature type="signal peptide" evidence="2">
    <location>
        <begin position="1"/>
        <end position="19"/>
    </location>
</feature>
<sequence>MRAVLGMAMVLALAAPIGAETYSWVDDTGTYNFTEEYSRVPKKYRKKVNRLGDQPSELAAPSAATEAAGKHAPGTANSGGEQAAAGGAAVPLFGGRSEEVWRREKGQREAELSRLEGVLDLLNKQAATPRGMTRTRLDELVKEYDETRATYTQKYEEYSQFLDSARKAGLTVEMKK</sequence>